<evidence type="ECO:0000313" key="7">
    <source>
        <dbReference type="EMBL" id="MCU9847177.1"/>
    </source>
</evidence>
<dbReference type="InterPro" id="IPR015422">
    <property type="entry name" value="PyrdxlP-dep_Trfase_small"/>
</dbReference>
<dbReference type="InterPro" id="IPR015421">
    <property type="entry name" value="PyrdxlP-dep_Trfase_major"/>
</dbReference>
<dbReference type="Proteomes" id="UP001209535">
    <property type="component" value="Unassembled WGS sequence"/>
</dbReference>
<proteinExistence type="inferred from homology"/>
<evidence type="ECO:0000256" key="5">
    <source>
        <dbReference type="ARBA" id="ARBA00023239"/>
    </source>
</evidence>
<gene>
    <name evidence="7" type="ORF">OEZ60_04080</name>
</gene>
<evidence type="ECO:0000256" key="6">
    <source>
        <dbReference type="RuleBase" id="RU000382"/>
    </source>
</evidence>
<dbReference type="PANTHER" id="PTHR11999">
    <property type="entry name" value="GROUP II PYRIDOXAL-5-PHOSPHATE DECARBOXYLASE"/>
    <property type="match status" value="1"/>
</dbReference>
<organism evidence="7 8">
    <name type="scientific">Albidovulum salinarum</name>
    <dbReference type="NCBI Taxonomy" id="2984153"/>
    <lineage>
        <taxon>Bacteria</taxon>
        <taxon>Pseudomonadati</taxon>
        <taxon>Pseudomonadota</taxon>
        <taxon>Alphaproteobacteria</taxon>
        <taxon>Rhodobacterales</taxon>
        <taxon>Paracoccaceae</taxon>
        <taxon>Albidovulum</taxon>
    </lineage>
</organism>
<keyword evidence="4 6" id="KW-0663">Pyridoxal phosphate</keyword>
<dbReference type="Pfam" id="PF00282">
    <property type="entry name" value="Pyridoxal_deC"/>
    <property type="match status" value="1"/>
</dbReference>
<reference evidence="7 8" key="1">
    <citation type="submission" date="2022-10" db="EMBL/GenBank/DDBJ databases">
        <title>Defluviimonas sp. nov., isolated from ocean surface sediments.</title>
        <authorList>
            <person name="He W."/>
            <person name="Wang L."/>
            <person name="Zhang D.-F."/>
        </authorList>
    </citation>
    <scope>NUCLEOTIDE SEQUENCE [LARGE SCALE GENOMIC DNA]</scope>
    <source>
        <strain evidence="7 8">WL0024</strain>
    </source>
</reference>
<dbReference type="InterPro" id="IPR015424">
    <property type="entry name" value="PyrdxlP-dep_Trfase"/>
</dbReference>
<evidence type="ECO:0000256" key="1">
    <source>
        <dbReference type="ARBA" id="ARBA00001933"/>
    </source>
</evidence>
<evidence type="ECO:0000256" key="2">
    <source>
        <dbReference type="ARBA" id="ARBA00009533"/>
    </source>
</evidence>
<evidence type="ECO:0000256" key="3">
    <source>
        <dbReference type="ARBA" id="ARBA00022793"/>
    </source>
</evidence>
<accession>A0ABT2X2G0</accession>
<comment type="caution">
    <text evidence="7">The sequence shown here is derived from an EMBL/GenBank/DDBJ whole genome shotgun (WGS) entry which is preliminary data.</text>
</comment>
<evidence type="ECO:0000313" key="8">
    <source>
        <dbReference type="Proteomes" id="UP001209535"/>
    </source>
</evidence>
<dbReference type="Gene3D" id="3.90.1150.10">
    <property type="entry name" value="Aspartate Aminotransferase, domain 1"/>
    <property type="match status" value="1"/>
</dbReference>
<keyword evidence="3" id="KW-0210">Decarboxylase</keyword>
<dbReference type="PANTHER" id="PTHR11999:SF70">
    <property type="entry name" value="MIP05841P"/>
    <property type="match status" value="1"/>
</dbReference>
<dbReference type="EMBL" id="JAOVQO010000003">
    <property type="protein sequence ID" value="MCU9847177.1"/>
    <property type="molecule type" value="Genomic_DNA"/>
</dbReference>
<evidence type="ECO:0000256" key="4">
    <source>
        <dbReference type="ARBA" id="ARBA00022898"/>
    </source>
</evidence>
<sequence length="471" mass="50344">MAAEVSALRRAADYGAAFRHKGHPLHPVEGAPALRRRFCRPLDEAGRDGAAVIEDLIAAAEPGLVGNTDGAFFAWVMGGSNLTGVAADWLASVWGQNAATYQCSPAAAIAEEAVEGWILDLLDLPRESSVGFVTGATMAGFVGLAAARGAVLRRAGHDIDRLGLQGAPLVKIYLSDEAHVSNHTALRFLGFGEANLVRIGSDGQGVMRVPELAEAMARHEGPKIVIGQAGQINTGGFDDFAALADLAQAHGAWLHVDGAFGLWLRVLPEKAALTSAIERADSWSVDGHKWLQVPYDSGFAIIRDREAHRRAMDMTAAYIAPAPDDGRDPKDYNPELSRRARGFAAWAVLQGLGRSGVRDLVRRHCALAAALAERLSGVAGLGVLNQVDCNQVVFACEGGEGTDPDAATRHLVERLNATGTVFLRTTDWKGRAVIRVSVIAEPTGRDEIDRLGDLIEDEWARLRRELAEVAR</sequence>
<keyword evidence="8" id="KW-1185">Reference proteome</keyword>
<keyword evidence="5 6" id="KW-0456">Lyase</keyword>
<dbReference type="InterPro" id="IPR010977">
    <property type="entry name" value="Aromatic_deC"/>
</dbReference>
<comment type="similarity">
    <text evidence="2 6">Belongs to the group II decarboxylase family.</text>
</comment>
<comment type="cofactor">
    <cofactor evidence="1 6">
        <name>pyridoxal 5'-phosphate</name>
        <dbReference type="ChEBI" id="CHEBI:597326"/>
    </cofactor>
</comment>
<dbReference type="InterPro" id="IPR002129">
    <property type="entry name" value="PyrdxlP-dep_de-COase"/>
</dbReference>
<dbReference type="RefSeq" id="WP_263333478.1">
    <property type="nucleotide sequence ID" value="NZ_JAOVQO010000003.1"/>
</dbReference>
<protein>
    <submittedName>
        <fullName evidence="7">Pyridoxal-dependent decarboxylase</fullName>
    </submittedName>
</protein>
<dbReference type="SUPFAM" id="SSF53383">
    <property type="entry name" value="PLP-dependent transferases"/>
    <property type="match status" value="1"/>
</dbReference>
<name>A0ABT2X2G0_9RHOB</name>
<dbReference type="Gene3D" id="3.40.640.10">
    <property type="entry name" value="Type I PLP-dependent aspartate aminotransferase-like (Major domain)"/>
    <property type="match status" value="1"/>
</dbReference>